<evidence type="ECO:0000256" key="4">
    <source>
        <dbReference type="ARBA" id="ARBA00023251"/>
    </source>
</evidence>
<dbReference type="Proteomes" id="UP000319322">
    <property type="component" value="Unassembled WGS sequence"/>
</dbReference>
<sequence length="209" mass="23188">MVLGLKHLACAVLCGALLASTPVCAQDNLVNQGKQAEKQHEYHKAFELYKKASDQGDPLGTAYLGHLYKKGKGVAKDYNKAKQYFEKAIEMSKAKGEEGSAPAIIFAKLHLAKMYQEGKGVPQDYKHAFQIYQNLALDLARQQGTLDLQALKTKHYNAYGRKMLGIVLYHLGEAYKKGYGVHEDSQKALALLNKAVTFGSHHAEKELHQ</sequence>
<evidence type="ECO:0000256" key="1">
    <source>
        <dbReference type="ARBA" id="ARBA00001526"/>
    </source>
</evidence>
<evidence type="ECO:0000313" key="6">
    <source>
        <dbReference type="EMBL" id="TSA84724.1"/>
    </source>
</evidence>
<evidence type="ECO:0000256" key="3">
    <source>
        <dbReference type="ARBA" id="ARBA00023157"/>
    </source>
</evidence>
<dbReference type="PANTHER" id="PTHR43628">
    <property type="entry name" value="ACTIVATOR OF C KINASE PROTEIN 1-RELATED"/>
    <property type="match status" value="1"/>
</dbReference>
<keyword evidence="5" id="KW-0732">Signal</keyword>
<keyword evidence="3" id="KW-1015">Disulfide bond</keyword>
<protein>
    <recommendedName>
        <fullName evidence="2">beta-lactamase</fullName>
        <ecNumber evidence="2">3.5.2.6</ecNumber>
    </recommendedName>
</protein>
<keyword evidence="7" id="KW-1185">Reference proteome</keyword>
<dbReference type="GO" id="GO:0008800">
    <property type="term" value="F:beta-lactamase activity"/>
    <property type="evidence" value="ECO:0007669"/>
    <property type="project" value="UniProtKB-EC"/>
</dbReference>
<dbReference type="InterPro" id="IPR052945">
    <property type="entry name" value="Mitotic_Regulator"/>
</dbReference>
<accession>A0A553UWZ6</accession>
<evidence type="ECO:0000256" key="5">
    <source>
        <dbReference type="SAM" id="SignalP"/>
    </source>
</evidence>
<feature type="chain" id="PRO_5021943082" description="beta-lactamase" evidence="5">
    <location>
        <begin position="26"/>
        <end position="209"/>
    </location>
</feature>
<dbReference type="SUPFAM" id="SSF81901">
    <property type="entry name" value="HCP-like"/>
    <property type="match status" value="1"/>
</dbReference>
<comment type="caution">
    <text evidence="6">The sequence shown here is derived from an EMBL/GenBank/DDBJ whole genome shotgun (WGS) entry which is preliminary data.</text>
</comment>
<organism evidence="6 7">
    <name type="scientific">Helicobacter mehlei</name>
    <dbReference type="NCBI Taxonomy" id="2316080"/>
    <lineage>
        <taxon>Bacteria</taxon>
        <taxon>Pseudomonadati</taxon>
        <taxon>Campylobacterota</taxon>
        <taxon>Epsilonproteobacteria</taxon>
        <taxon>Campylobacterales</taxon>
        <taxon>Helicobacteraceae</taxon>
        <taxon>Helicobacter</taxon>
    </lineage>
</organism>
<dbReference type="EMBL" id="VKGC01000007">
    <property type="protein sequence ID" value="TSA84724.1"/>
    <property type="molecule type" value="Genomic_DNA"/>
</dbReference>
<proteinExistence type="predicted"/>
<reference evidence="6" key="2">
    <citation type="submission" date="2019-07" db="EMBL/GenBank/DDBJ databases">
        <authorList>
            <person name="Papic B."/>
        </authorList>
    </citation>
    <scope>NUCLEOTIDE SEQUENCE [LARGE SCALE GENOMIC DNA]</scope>
    <source>
        <strain evidence="6">L8b</strain>
    </source>
</reference>
<dbReference type="OrthoDB" id="5330140at2"/>
<name>A0A553UWZ6_9HELI</name>
<comment type="catalytic activity">
    <reaction evidence="1">
        <text>a beta-lactam + H2O = a substituted beta-amino acid</text>
        <dbReference type="Rhea" id="RHEA:20401"/>
        <dbReference type="ChEBI" id="CHEBI:15377"/>
        <dbReference type="ChEBI" id="CHEBI:35627"/>
        <dbReference type="ChEBI" id="CHEBI:140347"/>
        <dbReference type="EC" id="3.5.2.6"/>
    </reaction>
</comment>
<dbReference type="PANTHER" id="PTHR43628:SF1">
    <property type="entry name" value="CHITIN SYNTHASE REGULATORY FACTOR 2-RELATED"/>
    <property type="match status" value="1"/>
</dbReference>
<dbReference type="RefSeq" id="WP_120947316.1">
    <property type="nucleotide sequence ID" value="NZ_QXQP01000009.1"/>
</dbReference>
<keyword evidence="4" id="KW-0046">Antibiotic resistance</keyword>
<evidence type="ECO:0000256" key="2">
    <source>
        <dbReference type="ARBA" id="ARBA00012865"/>
    </source>
</evidence>
<dbReference type="AlphaFoldDB" id="A0A553UWZ6"/>
<dbReference type="InterPro" id="IPR006597">
    <property type="entry name" value="Sel1-like"/>
</dbReference>
<dbReference type="Gene3D" id="1.25.40.10">
    <property type="entry name" value="Tetratricopeptide repeat domain"/>
    <property type="match status" value="1"/>
</dbReference>
<dbReference type="GO" id="GO:0046677">
    <property type="term" value="P:response to antibiotic"/>
    <property type="evidence" value="ECO:0007669"/>
    <property type="project" value="UniProtKB-KW"/>
</dbReference>
<dbReference type="InterPro" id="IPR011990">
    <property type="entry name" value="TPR-like_helical_dom_sf"/>
</dbReference>
<reference evidence="6" key="1">
    <citation type="submission" date="2019-07" db="EMBL/GenBank/DDBJ databases">
        <title>Helicobacter labacensis sp. nov., Helicobacter mehlei sp. nov. and Helicobacter vulpis sp. nov., isolated from gastric mucosa of red fox (Vulpis vulpis).</title>
        <authorList>
            <person name="Kusar D."/>
            <person name="Gruntar I."/>
            <person name="Pate M."/>
            <person name="Zajc U."/>
            <person name="Ocepek M."/>
        </authorList>
    </citation>
    <scope>NUCLEOTIDE SEQUENCE [LARGE SCALE GENOMIC DNA]</scope>
    <source>
        <strain evidence="6">L8b</strain>
    </source>
</reference>
<feature type="signal peptide" evidence="5">
    <location>
        <begin position="1"/>
        <end position="25"/>
    </location>
</feature>
<dbReference type="EC" id="3.5.2.6" evidence="2"/>
<dbReference type="Pfam" id="PF08238">
    <property type="entry name" value="Sel1"/>
    <property type="match status" value="4"/>
</dbReference>
<evidence type="ECO:0000313" key="7">
    <source>
        <dbReference type="Proteomes" id="UP000319322"/>
    </source>
</evidence>
<gene>
    <name evidence="6" type="ORF">FNE76_03925</name>
</gene>
<dbReference type="SMART" id="SM00671">
    <property type="entry name" value="SEL1"/>
    <property type="match status" value="4"/>
</dbReference>